<comment type="similarity">
    <text evidence="2">Belongs to the RbfA family.</text>
</comment>
<dbReference type="Gene3D" id="3.30.300.20">
    <property type="match status" value="1"/>
</dbReference>
<dbReference type="Proteomes" id="UP000230088">
    <property type="component" value="Unassembled WGS sequence"/>
</dbReference>
<reference evidence="4" key="1">
    <citation type="submission" date="2017-09" db="EMBL/GenBank/DDBJ databases">
        <title>Depth-based differentiation of microbial function through sediment-hosted aquifers and enrichment of novel symbionts in the deep terrestrial subsurface.</title>
        <authorList>
            <person name="Probst A.J."/>
            <person name="Ladd B."/>
            <person name="Jarett J.K."/>
            <person name="Geller-Mcgrath D.E."/>
            <person name="Sieber C.M.K."/>
            <person name="Emerson J.B."/>
            <person name="Anantharaman K."/>
            <person name="Thomas B.C."/>
            <person name="Malmstrom R."/>
            <person name="Stieglmeier M."/>
            <person name="Klingl A."/>
            <person name="Woyke T."/>
            <person name="Ryan C.M."/>
            <person name="Banfield J.F."/>
        </authorList>
    </citation>
    <scope>NUCLEOTIDE SEQUENCE [LARGE SCALE GENOMIC DNA]</scope>
</reference>
<gene>
    <name evidence="2 3" type="primary">rbfA</name>
    <name evidence="3" type="ORF">COT33_03485</name>
</gene>
<dbReference type="PANTHER" id="PTHR33515">
    <property type="entry name" value="RIBOSOME-BINDING FACTOR A, CHLOROPLASTIC-RELATED"/>
    <property type="match status" value="1"/>
</dbReference>
<dbReference type="InterPro" id="IPR015946">
    <property type="entry name" value="KH_dom-like_a/b"/>
</dbReference>
<dbReference type="GO" id="GO:0005829">
    <property type="term" value="C:cytosol"/>
    <property type="evidence" value="ECO:0007669"/>
    <property type="project" value="TreeGrafter"/>
</dbReference>
<proteinExistence type="inferred from homology"/>
<organism evidence="3 4">
    <name type="scientific">Candidatus Nealsonbacteria bacterium CG08_land_8_20_14_0_20_38_20</name>
    <dbReference type="NCBI Taxonomy" id="1974705"/>
    <lineage>
        <taxon>Bacteria</taxon>
        <taxon>Candidatus Nealsoniibacteriota</taxon>
    </lineage>
</organism>
<dbReference type="NCBIfam" id="TIGR00082">
    <property type="entry name" value="rbfA"/>
    <property type="match status" value="1"/>
</dbReference>
<dbReference type="SUPFAM" id="SSF89919">
    <property type="entry name" value="Ribosome-binding factor A, RbfA"/>
    <property type="match status" value="1"/>
</dbReference>
<name>A0A2H0YL31_9BACT</name>
<accession>A0A2H0YL31</accession>
<keyword evidence="2" id="KW-0963">Cytoplasm</keyword>
<evidence type="ECO:0000313" key="3">
    <source>
        <dbReference type="EMBL" id="PIS39160.1"/>
    </source>
</evidence>
<evidence type="ECO:0000256" key="1">
    <source>
        <dbReference type="ARBA" id="ARBA00022517"/>
    </source>
</evidence>
<dbReference type="InterPro" id="IPR000238">
    <property type="entry name" value="RbfA"/>
</dbReference>
<comment type="subunit">
    <text evidence="2">Monomer. Binds 30S ribosomal subunits, but not 50S ribosomal subunits or 70S ribosomes.</text>
</comment>
<dbReference type="HAMAP" id="MF_00003">
    <property type="entry name" value="RbfA"/>
    <property type="match status" value="1"/>
</dbReference>
<protein>
    <recommendedName>
        <fullName evidence="2">Ribosome-binding factor A</fullName>
    </recommendedName>
</protein>
<evidence type="ECO:0000313" key="4">
    <source>
        <dbReference type="Proteomes" id="UP000230088"/>
    </source>
</evidence>
<comment type="function">
    <text evidence="2">One of several proteins that assist in the late maturation steps of the functional core of the 30S ribosomal subunit. Associates with free 30S ribosomal subunits (but not with 30S subunits that are part of 70S ribosomes or polysomes). Required for efficient processing of 16S rRNA. May interact with the 5'-terminal helix region of 16S rRNA.</text>
</comment>
<dbReference type="InterPro" id="IPR023799">
    <property type="entry name" value="RbfA_dom_sf"/>
</dbReference>
<dbReference type="GO" id="GO:0043024">
    <property type="term" value="F:ribosomal small subunit binding"/>
    <property type="evidence" value="ECO:0007669"/>
    <property type="project" value="TreeGrafter"/>
</dbReference>
<dbReference type="GO" id="GO:0030490">
    <property type="term" value="P:maturation of SSU-rRNA"/>
    <property type="evidence" value="ECO:0007669"/>
    <property type="project" value="UniProtKB-UniRule"/>
</dbReference>
<comment type="subcellular location">
    <subcellularLocation>
        <location evidence="2">Cytoplasm</location>
    </subcellularLocation>
</comment>
<dbReference type="EMBL" id="PEYD01000067">
    <property type="protein sequence ID" value="PIS39160.1"/>
    <property type="molecule type" value="Genomic_DNA"/>
</dbReference>
<sequence>MSKRIPKVNQLLKKELGQIILKEIDFPKDVLVTITRVKTLPNLSESRVFISVFPEKTSREILEILRREIYFLQQKINKRLKMRPLPKLVFVLEKKTIEAGKIEEILERLKKDEE</sequence>
<dbReference type="PANTHER" id="PTHR33515:SF1">
    <property type="entry name" value="RIBOSOME-BINDING FACTOR A, CHLOROPLASTIC-RELATED"/>
    <property type="match status" value="1"/>
</dbReference>
<dbReference type="AlphaFoldDB" id="A0A2H0YL31"/>
<comment type="caution">
    <text evidence="3">The sequence shown here is derived from an EMBL/GenBank/DDBJ whole genome shotgun (WGS) entry which is preliminary data.</text>
</comment>
<evidence type="ECO:0000256" key="2">
    <source>
        <dbReference type="HAMAP-Rule" id="MF_00003"/>
    </source>
</evidence>
<dbReference type="Pfam" id="PF02033">
    <property type="entry name" value="RBFA"/>
    <property type="match status" value="1"/>
</dbReference>
<keyword evidence="1 2" id="KW-0690">Ribosome biogenesis</keyword>